<dbReference type="PANTHER" id="PTHR11616">
    <property type="entry name" value="SODIUM/CHLORIDE DEPENDENT TRANSPORTER"/>
    <property type="match status" value="1"/>
</dbReference>
<reference evidence="8" key="1">
    <citation type="submission" date="2022-11" db="UniProtKB">
        <authorList>
            <consortium name="EnsemblMetazoa"/>
        </authorList>
    </citation>
    <scope>IDENTIFICATION</scope>
</reference>
<dbReference type="InterPro" id="IPR000175">
    <property type="entry name" value="Na/ntran_symport"/>
</dbReference>
<dbReference type="PROSITE" id="PS50267">
    <property type="entry name" value="NA_NEUROTRAN_SYMP_3"/>
    <property type="match status" value="1"/>
</dbReference>
<dbReference type="OrthoDB" id="6581954at2759"/>
<feature type="transmembrane region" description="Helical" evidence="7">
    <location>
        <begin position="254"/>
        <end position="275"/>
    </location>
</feature>
<accession>A0A913YP21</accession>
<dbReference type="EnsemblMetazoa" id="XM_028661093.1">
    <property type="protein sequence ID" value="XP_028516894.1"/>
    <property type="gene ID" value="LOC110245834"/>
</dbReference>
<keyword evidence="4 7" id="KW-1133">Transmembrane helix</keyword>
<feature type="transmembrane region" description="Helical" evidence="7">
    <location>
        <begin position="110"/>
        <end position="132"/>
    </location>
</feature>
<dbReference type="GO" id="GO:0046872">
    <property type="term" value="F:metal ion binding"/>
    <property type="evidence" value="ECO:0007669"/>
    <property type="project" value="UniProtKB-KW"/>
</dbReference>
<feature type="binding site" evidence="6">
    <location>
        <position position="224"/>
    </location>
    <ligand>
        <name>Na(+)</name>
        <dbReference type="ChEBI" id="CHEBI:29101"/>
        <label>1</label>
    </ligand>
</feature>
<comment type="subcellular location">
    <subcellularLocation>
        <location evidence="1">Membrane</location>
        <topology evidence="1">Multi-pass membrane protein</topology>
    </subcellularLocation>
</comment>
<feature type="transmembrane region" description="Helical" evidence="7">
    <location>
        <begin position="211"/>
        <end position="233"/>
    </location>
</feature>
<organism evidence="8 9">
    <name type="scientific">Exaiptasia diaphana</name>
    <name type="common">Tropical sea anemone</name>
    <name type="synonym">Aiptasia pulchella</name>
    <dbReference type="NCBI Taxonomy" id="2652724"/>
    <lineage>
        <taxon>Eukaryota</taxon>
        <taxon>Metazoa</taxon>
        <taxon>Cnidaria</taxon>
        <taxon>Anthozoa</taxon>
        <taxon>Hexacorallia</taxon>
        <taxon>Actiniaria</taxon>
        <taxon>Aiptasiidae</taxon>
        <taxon>Exaiptasia</taxon>
    </lineage>
</organism>
<dbReference type="RefSeq" id="XP_028516894.1">
    <property type="nucleotide sequence ID" value="XM_028661093.1"/>
</dbReference>
<evidence type="ECO:0000256" key="7">
    <source>
        <dbReference type="SAM" id="Phobius"/>
    </source>
</evidence>
<evidence type="ECO:0000256" key="6">
    <source>
        <dbReference type="PIRSR" id="PIRSR600175-1"/>
    </source>
</evidence>
<dbReference type="GO" id="GO:0035725">
    <property type="term" value="P:sodium ion transmembrane transport"/>
    <property type="evidence" value="ECO:0007669"/>
    <property type="project" value="TreeGrafter"/>
</dbReference>
<dbReference type="AlphaFoldDB" id="A0A913YP21"/>
<dbReference type="Proteomes" id="UP000887567">
    <property type="component" value="Unplaced"/>
</dbReference>
<feature type="transmembrane region" description="Helical" evidence="7">
    <location>
        <begin position="74"/>
        <end position="98"/>
    </location>
</feature>
<proteinExistence type="predicted"/>
<keyword evidence="6" id="KW-0915">Sodium</keyword>
<keyword evidence="6" id="KW-0479">Metal-binding</keyword>
<evidence type="ECO:0000256" key="2">
    <source>
        <dbReference type="ARBA" id="ARBA00022448"/>
    </source>
</evidence>
<dbReference type="KEGG" id="epa:110245834"/>
<evidence type="ECO:0000256" key="4">
    <source>
        <dbReference type="ARBA" id="ARBA00022989"/>
    </source>
</evidence>
<protein>
    <submittedName>
        <fullName evidence="8">Uncharacterized protein</fullName>
    </submittedName>
</protein>
<dbReference type="GO" id="GO:0005886">
    <property type="term" value="C:plasma membrane"/>
    <property type="evidence" value="ECO:0007669"/>
    <property type="project" value="TreeGrafter"/>
</dbReference>
<feature type="transmembrane region" description="Helical" evidence="7">
    <location>
        <begin position="28"/>
        <end position="53"/>
    </location>
</feature>
<evidence type="ECO:0000256" key="3">
    <source>
        <dbReference type="ARBA" id="ARBA00022692"/>
    </source>
</evidence>
<keyword evidence="5 7" id="KW-0472">Membrane</keyword>
<feature type="binding site" evidence="6">
    <location>
        <position position="117"/>
    </location>
    <ligand>
        <name>Na(+)</name>
        <dbReference type="ChEBI" id="CHEBI:29101"/>
        <label>1</label>
    </ligand>
</feature>
<dbReference type="SUPFAM" id="SSF161070">
    <property type="entry name" value="SNF-like"/>
    <property type="match status" value="1"/>
</dbReference>
<sequence length="376" mass="42621">MFLYIFVAVSWLTAFLLSMKRLRKTAKIYFVILLLIIINLIIFFFVAVELEGWAEGLSMLFTVKNLDPLKDINVWMQAAGQIFFSLSIGWGGLIVFASGSKWNNNFCSDALFVSISNSVTSVWASIIMFSFFGFRMKYQVKSCERLMDSNSTKDIGEFMMKVNIEGSPTPLGLMSGSRNCSKEFFFEQIPGGMSMAFIGMTQAFGEMEFPSAYACLFFILLFLLGITTLPVMIQMLVNSFFEWKLVPQRVGREIVAGIICLVLCIINLVNVQPTGLYILELIDNSSGFPLLVLGFFECIGVCYIYGIDKFSKDMFVMTGQKLNWKWKFCWMFVSPLIILGIIIGSIVKMVQQGEVTYQAWSRDKVSYIGPRNKSQK</sequence>
<dbReference type="PRINTS" id="PR00176">
    <property type="entry name" value="NANEUSMPORT"/>
</dbReference>
<evidence type="ECO:0000256" key="5">
    <source>
        <dbReference type="ARBA" id="ARBA00023136"/>
    </source>
</evidence>
<feature type="transmembrane region" description="Helical" evidence="7">
    <location>
        <begin position="287"/>
        <end position="307"/>
    </location>
</feature>
<evidence type="ECO:0000313" key="8">
    <source>
        <dbReference type="EnsemblMetazoa" id="XP_028516894.1"/>
    </source>
</evidence>
<dbReference type="GeneID" id="110245834"/>
<keyword evidence="2" id="KW-0813">Transport</keyword>
<evidence type="ECO:0000313" key="9">
    <source>
        <dbReference type="Proteomes" id="UP000887567"/>
    </source>
</evidence>
<dbReference type="InterPro" id="IPR037272">
    <property type="entry name" value="SNS_sf"/>
</dbReference>
<dbReference type="Pfam" id="PF00209">
    <property type="entry name" value="SNF"/>
    <property type="match status" value="1"/>
</dbReference>
<keyword evidence="9" id="KW-1185">Reference proteome</keyword>
<feature type="transmembrane region" description="Helical" evidence="7">
    <location>
        <begin position="328"/>
        <end position="347"/>
    </location>
</feature>
<dbReference type="GO" id="GO:0006865">
    <property type="term" value="P:amino acid transport"/>
    <property type="evidence" value="ECO:0007669"/>
    <property type="project" value="TreeGrafter"/>
</dbReference>
<feature type="binding site" evidence="6">
    <location>
        <position position="85"/>
    </location>
    <ligand>
        <name>Na(+)</name>
        <dbReference type="ChEBI" id="CHEBI:29101"/>
        <label>1</label>
    </ligand>
</feature>
<evidence type="ECO:0000256" key="1">
    <source>
        <dbReference type="ARBA" id="ARBA00004141"/>
    </source>
</evidence>
<keyword evidence="3 7" id="KW-0812">Transmembrane</keyword>
<name>A0A913YP21_EXADI</name>
<dbReference type="PANTHER" id="PTHR11616:SF240">
    <property type="entry name" value="BLOATED TUBULES, ISOFORM B-RELATED"/>
    <property type="match status" value="1"/>
</dbReference>